<reference evidence="10" key="1">
    <citation type="submission" date="2020-11" db="EMBL/GenBank/DDBJ databases">
        <authorList>
            <person name="Tran Van P."/>
        </authorList>
    </citation>
    <scope>NUCLEOTIDE SEQUENCE</scope>
</reference>
<dbReference type="InterPro" id="IPR021109">
    <property type="entry name" value="Peptidase_aspartic_dom_sf"/>
</dbReference>
<dbReference type="Pfam" id="PF03732">
    <property type="entry name" value="Retrotrans_gag"/>
    <property type="match status" value="1"/>
</dbReference>
<evidence type="ECO:0000259" key="9">
    <source>
        <dbReference type="PROSITE" id="PS00028"/>
    </source>
</evidence>
<feature type="region of interest" description="Disordered" evidence="8">
    <location>
        <begin position="241"/>
        <end position="277"/>
    </location>
</feature>
<feature type="compositionally biased region" description="Polar residues" evidence="8">
    <location>
        <begin position="254"/>
        <end position="263"/>
    </location>
</feature>
<dbReference type="PANTHER" id="PTHR12596:SF1">
    <property type="entry name" value="EXPORTIN-4"/>
    <property type="match status" value="1"/>
</dbReference>
<feature type="region of interest" description="Disordered" evidence="8">
    <location>
        <begin position="97"/>
        <end position="124"/>
    </location>
</feature>
<organism evidence="10">
    <name type="scientific">Timema tahoe</name>
    <dbReference type="NCBI Taxonomy" id="61484"/>
    <lineage>
        <taxon>Eukaryota</taxon>
        <taxon>Metazoa</taxon>
        <taxon>Ecdysozoa</taxon>
        <taxon>Arthropoda</taxon>
        <taxon>Hexapoda</taxon>
        <taxon>Insecta</taxon>
        <taxon>Pterygota</taxon>
        <taxon>Neoptera</taxon>
        <taxon>Polyneoptera</taxon>
        <taxon>Phasmatodea</taxon>
        <taxon>Timematodea</taxon>
        <taxon>Timematoidea</taxon>
        <taxon>Timematidae</taxon>
        <taxon>Timema</taxon>
    </lineage>
</organism>
<dbReference type="PROSITE" id="PS00028">
    <property type="entry name" value="ZINC_FINGER_C2H2_1"/>
    <property type="match status" value="1"/>
</dbReference>
<name>A0A7R9FMM0_9NEOP</name>
<dbReference type="CDD" id="cd00303">
    <property type="entry name" value="retropepsin_like"/>
    <property type="match status" value="1"/>
</dbReference>
<dbReference type="GO" id="GO:0006611">
    <property type="term" value="P:protein export from nucleus"/>
    <property type="evidence" value="ECO:0007669"/>
    <property type="project" value="TreeGrafter"/>
</dbReference>
<dbReference type="InterPro" id="IPR044189">
    <property type="entry name" value="XPO4/7-like"/>
</dbReference>
<feature type="compositionally biased region" description="Basic and acidic residues" evidence="8">
    <location>
        <begin position="115"/>
        <end position="124"/>
    </location>
</feature>
<dbReference type="GO" id="GO:0005049">
    <property type="term" value="F:nuclear export signal receptor activity"/>
    <property type="evidence" value="ECO:0007669"/>
    <property type="project" value="InterPro"/>
</dbReference>
<dbReference type="SUPFAM" id="SSF50630">
    <property type="entry name" value="Acid proteases"/>
    <property type="match status" value="1"/>
</dbReference>
<evidence type="ECO:0000256" key="4">
    <source>
        <dbReference type="ARBA" id="ARBA00022448"/>
    </source>
</evidence>
<evidence type="ECO:0000256" key="1">
    <source>
        <dbReference type="ARBA" id="ARBA00004123"/>
    </source>
</evidence>
<dbReference type="InterPro" id="IPR013087">
    <property type="entry name" value="Znf_C2H2_type"/>
</dbReference>
<comment type="subcellular location">
    <subcellularLocation>
        <location evidence="2">Cytoplasm</location>
    </subcellularLocation>
    <subcellularLocation>
        <location evidence="1">Nucleus</location>
    </subcellularLocation>
</comment>
<feature type="compositionally biased region" description="Basic and acidic residues" evidence="8">
    <location>
        <begin position="241"/>
        <end position="253"/>
    </location>
</feature>
<feature type="domain" description="C2H2-type" evidence="9">
    <location>
        <begin position="392"/>
        <end position="412"/>
    </location>
</feature>
<keyword evidence="5" id="KW-0963">Cytoplasm</keyword>
<dbReference type="GO" id="GO:0005737">
    <property type="term" value="C:cytoplasm"/>
    <property type="evidence" value="ECO:0007669"/>
    <property type="project" value="UniProtKB-SubCell"/>
</dbReference>
<dbReference type="Gene3D" id="2.40.70.10">
    <property type="entry name" value="Acid Proteases"/>
    <property type="match status" value="1"/>
</dbReference>
<feature type="compositionally biased region" description="Basic and acidic residues" evidence="8">
    <location>
        <begin position="694"/>
        <end position="712"/>
    </location>
</feature>
<proteinExistence type="inferred from homology"/>
<protein>
    <recommendedName>
        <fullName evidence="9">C2H2-type domain-containing protein</fullName>
    </recommendedName>
</protein>
<comment type="similarity">
    <text evidence="3">Belongs to the exportin family.</text>
</comment>
<accession>A0A7R9FMM0</accession>
<dbReference type="PANTHER" id="PTHR12596">
    <property type="entry name" value="EXPORTIN 4,7-RELATED"/>
    <property type="match status" value="1"/>
</dbReference>
<keyword evidence="6" id="KW-0653">Protein transport</keyword>
<dbReference type="AlphaFoldDB" id="A0A7R9FMM0"/>
<feature type="compositionally biased region" description="Polar residues" evidence="8">
    <location>
        <begin position="713"/>
        <end position="735"/>
    </location>
</feature>
<evidence type="ECO:0000256" key="3">
    <source>
        <dbReference type="ARBA" id="ARBA00009466"/>
    </source>
</evidence>
<feature type="region of interest" description="Disordered" evidence="8">
    <location>
        <begin position="694"/>
        <end position="735"/>
    </location>
</feature>
<dbReference type="EMBL" id="OE001146">
    <property type="protein sequence ID" value="CAD7456122.1"/>
    <property type="molecule type" value="Genomic_DNA"/>
</dbReference>
<evidence type="ECO:0000256" key="8">
    <source>
        <dbReference type="SAM" id="MobiDB-lite"/>
    </source>
</evidence>
<dbReference type="InterPro" id="IPR005162">
    <property type="entry name" value="Retrotrans_gag_dom"/>
</dbReference>
<evidence type="ECO:0000256" key="5">
    <source>
        <dbReference type="ARBA" id="ARBA00022490"/>
    </source>
</evidence>
<evidence type="ECO:0000313" key="10">
    <source>
        <dbReference type="EMBL" id="CAD7456122.1"/>
    </source>
</evidence>
<feature type="region of interest" description="Disordered" evidence="8">
    <location>
        <begin position="522"/>
        <end position="543"/>
    </location>
</feature>
<evidence type="ECO:0000256" key="2">
    <source>
        <dbReference type="ARBA" id="ARBA00004496"/>
    </source>
</evidence>
<sequence>MEGIVASWRAMRPVIVANCFRHTHLVLPVNEEAAVSVLPATASAEDLRRPTVSGRQFPTSHAMNKRGRDYEKYIAADDDITVWGNPNDADIIREQQELSDEEGEEEMEEEPEDIPTMKDVPEKEPTEGELTVTAADVCLYGLDIIMPLMTIDLLTFPSLCLQYFKMITFACEIYPDKVCKLPLNLLKSLLMSLELGLTSFGQDVIILCCDFIQVMGTHIFLYNIRDLPVHDLLRPFLKRQDGCPTDQRHDPRTAHNTSGSEQNPVAPKQPHQRRPDNLAGEDKMVMTRSQKCTNPSCIPGVDRHYVNCTSCQKPYDHICIGWEDEPRDNNEPAYRCTTCVESPVEICYCPGLTCTGENGREITCEDWRRYYHYQCLGWKDEPRDLSGLFFRCPPCQRPYPLPTLPDFHGRGHEDPTTFTQRCELQLRNARIDQLEWVPTIQQQLKDTAAQWWKLYGEYITTWEEFKQRLTHHFASTSTIASLHAELYGKEQTQTEPVEIFLRHKIRLYQRLAPTISSTEIIPVANPTPSREGKTEKQPSQKTTEPNIYEAVINSVNPSTSQPLPRVLCKTPHGPLLALLDTGATANFIQYQHLTPTNLKHLIPFPTPIHLAKVGSNLTIQGQITLPLTMQTLEVNVTFLVSDELREPLILRQPWFTEQKNIKNNSSVYWTNTETTLSDLYIKHAASTIKVDLKTTRTPAKETPKEKNGRESIKQITNNGTPTLIHSTPNPSRTAI</sequence>
<keyword evidence="4" id="KW-0813">Transport</keyword>
<dbReference type="GO" id="GO:0005643">
    <property type="term" value="C:nuclear pore"/>
    <property type="evidence" value="ECO:0007669"/>
    <property type="project" value="TreeGrafter"/>
</dbReference>
<evidence type="ECO:0000256" key="7">
    <source>
        <dbReference type="ARBA" id="ARBA00023242"/>
    </source>
</evidence>
<keyword evidence="7" id="KW-0539">Nucleus</keyword>
<feature type="compositionally biased region" description="Acidic residues" evidence="8">
    <location>
        <begin position="97"/>
        <end position="113"/>
    </location>
</feature>
<gene>
    <name evidence="10" type="ORF">TTEB3V08_LOCUS4160</name>
</gene>
<evidence type="ECO:0000256" key="6">
    <source>
        <dbReference type="ARBA" id="ARBA00022927"/>
    </source>
</evidence>